<sequence>MFSAELHRSDHVPLHALHQALRDDLILGMTNLYVEHEVVQMNRATACERVRTHLPAALNAQHEARLQVKLPVRNGGENLADVAAPTGMSQREVIRLHRQPDSPVSAVAFTPGFPVLREVPETLRLPRQDTPRLKVPFNAVAVASPQSCVDVRPSPGDGHSLGTALTSMCGPGRDAPFLPPSVESGAQRTAAQDFRQADPEVAARTSSDLRGAGQRTLPGSGREANGRASGLRGQMCRGQVVSEATLYGAVQVTPAGQPPSRCSMTGAAPVGIRCFPSSIQMTSPWLPSCGPINLFIFGPTCPASLRVGRAAGSYLREV</sequence>
<evidence type="ECO:0000256" key="3">
    <source>
        <dbReference type="ARBA" id="ARBA00022840"/>
    </source>
</evidence>
<dbReference type="SMART" id="SM00796">
    <property type="entry name" value="AHS1"/>
    <property type="match status" value="1"/>
</dbReference>
<name>A0ABV6B5F1_9DEIO</name>
<keyword evidence="1" id="KW-0547">Nucleotide-binding</keyword>
<dbReference type="InterPro" id="IPR003833">
    <property type="entry name" value="CT_C_D"/>
</dbReference>
<evidence type="ECO:0000259" key="5">
    <source>
        <dbReference type="SMART" id="SM00796"/>
    </source>
</evidence>
<evidence type="ECO:0000256" key="2">
    <source>
        <dbReference type="ARBA" id="ARBA00022801"/>
    </source>
</evidence>
<keyword evidence="3" id="KW-0067">ATP-binding</keyword>
<keyword evidence="7" id="KW-1185">Reference proteome</keyword>
<evidence type="ECO:0000256" key="1">
    <source>
        <dbReference type="ARBA" id="ARBA00022741"/>
    </source>
</evidence>
<evidence type="ECO:0000313" key="7">
    <source>
        <dbReference type="Proteomes" id="UP001589733"/>
    </source>
</evidence>
<accession>A0ABV6B5F1</accession>
<dbReference type="InterPro" id="IPR010016">
    <property type="entry name" value="PxpB"/>
</dbReference>
<dbReference type="Gene3D" id="2.40.100.10">
    <property type="entry name" value="Cyclophilin-like"/>
    <property type="match status" value="1"/>
</dbReference>
<dbReference type="Pfam" id="PF02682">
    <property type="entry name" value="CT_C_D"/>
    <property type="match status" value="1"/>
</dbReference>
<protein>
    <submittedName>
        <fullName evidence="6">Carboxyltransferase domain-containing protein</fullName>
    </submittedName>
</protein>
<feature type="region of interest" description="Disordered" evidence="4">
    <location>
        <begin position="171"/>
        <end position="231"/>
    </location>
</feature>
<dbReference type="InterPro" id="IPR029000">
    <property type="entry name" value="Cyclophilin-like_dom_sf"/>
</dbReference>
<dbReference type="Proteomes" id="UP001589733">
    <property type="component" value="Unassembled WGS sequence"/>
</dbReference>
<evidence type="ECO:0000313" key="6">
    <source>
        <dbReference type="EMBL" id="MFB9994992.1"/>
    </source>
</evidence>
<evidence type="ECO:0000256" key="4">
    <source>
        <dbReference type="SAM" id="MobiDB-lite"/>
    </source>
</evidence>
<dbReference type="RefSeq" id="WP_380016504.1">
    <property type="nucleotide sequence ID" value="NZ_JBHLYR010000073.1"/>
</dbReference>
<organism evidence="6 7">
    <name type="scientific">Deinococcus oregonensis</name>
    <dbReference type="NCBI Taxonomy" id="1805970"/>
    <lineage>
        <taxon>Bacteria</taxon>
        <taxon>Thermotogati</taxon>
        <taxon>Deinococcota</taxon>
        <taxon>Deinococci</taxon>
        <taxon>Deinococcales</taxon>
        <taxon>Deinococcaceae</taxon>
        <taxon>Deinococcus</taxon>
    </lineage>
</organism>
<feature type="domain" description="Carboxyltransferase" evidence="5">
    <location>
        <begin position="4"/>
        <end position="179"/>
    </location>
</feature>
<gene>
    <name evidence="6" type="ORF">ACFFLM_23875</name>
</gene>
<reference evidence="6 7" key="1">
    <citation type="submission" date="2024-09" db="EMBL/GenBank/DDBJ databases">
        <authorList>
            <person name="Sun Q."/>
            <person name="Mori K."/>
        </authorList>
    </citation>
    <scope>NUCLEOTIDE SEQUENCE [LARGE SCALE GENOMIC DNA]</scope>
    <source>
        <strain evidence="6 7">JCM 13503</strain>
    </source>
</reference>
<proteinExistence type="predicted"/>
<dbReference type="EMBL" id="JBHLYR010000073">
    <property type="protein sequence ID" value="MFB9994992.1"/>
    <property type="molecule type" value="Genomic_DNA"/>
</dbReference>
<dbReference type="PANTHER" id="PTHR34698">
    <property type="entry name" value="5-OXOPROLINASE SUBUNIT B"/>
    <property type="match status" value="1"/>
</dbReference>
<dbReference type="SUPFAM" id="SSF50891">
    <property type="entry name" value="Cyclophilin-like"/>
    <property type="match status" value="1"/>
</dbReference>
<keyword evidence="2" id="KW-0378">Hydrolase</keyword>
<dbReference type="PANTHER" id="PTHR34698:SF2">
    <property type="entry name" value="5-OXOPROLINASE SUBUNIT B"/>
    <property type="match status" value="1"/>
</dbReference>
<comment type="caution">
    <text evidence="6">The sequence shown here is derived from an EMBL/GenBank/DDBJ whole genome shotgun (WGS) entry which is preliminary data.</text>
</comment>